<accession>A0A3D8YFM1</accession>
<evidence type="ECO:0008006" key="3">
    <source>
        <dbReference type="Google" id="ProtNLM"/>
    </source>
</evidence>
<dbReference type="AlphaFoldDB" id="A0A3D8YFM1"/>
<organism evidence="1 2">
    <name type="scientific">Dyadobacter luteus</name>
    <dbReference type="NCBI Taxonomy" id="2259619"/>
    <lineage>
        <taxon>Bacteria</taxon>
        <taxon>Pseudomonadati</taxon>
        <taxon>Bacteroidota</taxon>
        <taxon>Cytophagia</taxon>
        <taxon>Cytophagales</taxon>
        <taxon>Spirosomataceae</taxon>
        <taxon>Dyadobacter</taxon>
    </lineage>
</organism>
<dbReference type="Proteomes" id="UP000256373">
    <property type="component" value="Unassembled WGS sequence"/>
</dbReference>
<dbReference type="EMBL" id="QNUL01000002">
    <property type="protein sequence ID" value="REA63472.1"/>
    <property type="molecule type" value="Genomic_DNA"/>
</dbReference>
<evidence type="ECO:0000313" key="1">
    <source>
        <dbReference type="EMBL" id="REA63472.1"/>
    </source>
</evidence>
<dbReference type="RefSeq" id="WP_115829220.1">
    <property type="nucleotide sequence ID" value="NZ_QNUL01000002.1"/>
</dbReference>
<keyword evidence="2" id="KW-1185">Reference proteome</keyword>
<evidence type="ECO:0000313" key="2">
    <source>
        <dbReference type="Proteomes" id="UP000256373"/>
    </source>
</evidence>
<reference evidence="1 2" key="1">
    <citation type="submission" date="2018-07" db="EMBL/GenBank/DDBJ databases">
        <title>Dyadobacter roseus sp. nov., isolated from rose rhizosphere soil.</title>
        <authorList>
            <person name="Chen L."/>
        </authorList>
    </citation>
    <scope>NUCLEOTIDE SEQUENCE [LARGE SCALE GENOMIC DNA]</scope>
    <source>
        <strain evidence="1 2">RS19</strain>
    </source>
</reference>
<gene>
    <name evidence="1" type="ORF">DSL64_03225</name>
</gene>
<dbReference type="PROSITE" id="PS51257">
    <property type="entry name" value="PROKAR_LIPOPROTEIN"/>
    <property type="match status" value="1"/>
</dbReference>
<name>A0A3D8YFM1_9BACT</name>
<sequence>MKRIFNLIPLLAVLLFVSSCKDKDKEATPQPAEMSKILVTYPWNLKSVTDLSGRAIPQNQLDIVARSLPDMNIEFQAGNKVLARGTGDSQVTNGGTWYLTEDSKGLDINVSMIAGVFGIVELTNSTMRLKKSMPIAGVEQEAIMVFAPVVR</sequence>
<comment type="caution">
    <text evidence="1">The sequence shown here is derived from an EMBL/GenBank/DDBJ whole genome shotgun (WGS) entry which is preliminary data.</text>
</comment>
<dbReference type="OrthoDB" id="964100at2"/>
<protein>
    <recommendedName>
        <fullName evidence="3">Lipocalin-like domain-containing protein</fullName>
    </recommendedName>
</protein>
<proteinExistence type="predicted"/>